<dbReference type="FunFam" id="1.25.40.10:FF:000090">
    <property type="entry name" value="Pentatricopeptide repeat-containing protein, chloroplastic"/>
    <property type="match status" value="1"/>
</dbReference>
<dbReference type="PANTHER" id="PTHR47926:SF435">
    <property type="entry name" value="PENTACOTRIPEPTIDE-REPEAT REGION OF PRORP DOMAIN-CONTAINING PROTEIN"/>
    <property type="match status" value="1"/>
</dbReference>
<dbReference type="EMBL" id="CM000767">
    <property type="protein sequence ID" value="OQU78610.1"/>
    <property type="molecule type" value="Genomic_DNA"/>
</dbReference>
<dbReference type="FunFam" id="1.25.40.10:FF:000201">
    <property type="entry name" value="Pentatricopeptide repeat-containing protein mitochondrial"/>
    <property type="match status" value="1"/>
</dbReference>
<dbReference type="InterPro" id="IPR011990">
    <property type="entry name" value="TPR-like_helical_dom_sf"/>
</dbReference>
<reference evidence="5" key="2">
    <citation type="submission" date="2017-02" db="EMBL/GenBank/DDBJ databases">
        <title>WGS assembly of Sorghum bicolor.</title>
        <authorList>
            <person name="Paterson A."/>
            <person name="Mullet J."/>
            <person name="Bowers J."/>
            <person name="Bruggmann R."/>
            <person name="Dubchak I."/>
            <person name="Grimwood J."/>
            <person name="Gundlach H."/>
            <person name="Haberer G."/>
            <person name="Hellsten U."/>
            <person name="Mitros T."/>
            <person name="Poliakov A."/>
            <person name="Schmutz J."/>
            <person name="Spannagl M."/>
            <person name="Tang H."/>
            <person name="Wang X."/>
            <person name="Wicker T."/>
            <person name="Bharti A."/>
            <person name="Chapman J."/>
            <person name="Feltus F."/>
            <person name="Gowik U."/>
            <person name="Grigoriev I."/>
            <person name="Lyons E."/>
            <person name="Maher C."/>
            <person name="Martis M."/>
            <person name="Narechania A."/>
            <person name="Otillar R."/>
            <person name="Penning B."/>
            <person name="Salamov A."/>
            <person name="Wang Y."/>
            <person name="Zhang L."/>
            <person name="Carpita N."/>
            <person name="Freeling M."/>
            <person name="Gingle A."/>
            <person name="Hash C."/>
            <person name="Keller B."/>
            <person name="Klein P."/>
            <person name="Kresovich S."/>
            <person name="Mccann M."/>
            <person name="Ming R."/>
            <person name="Peterson D."/>
            <person name="Rahman M."/>
            <person name="Ware D."/>
            <person name="Westhoff P."/>
            <person name="Mayer K."/>
            <person name="Messing J."/>
            <person name="Sims D."/>
            <person name="Jenkins J."/>
            <person name="Shu S."/>
            <person name="Rokhsar D."/>
        </authorList>
    </citation>
    <scope>NUCLEOTIDE SEQUENCE</scope>
</reference>
<dbReference type="PROSITE" id="PS51375">
    <property type="entry name" value="PPR"/>
    <property type="match status" value="5"/>
</dbReference>
<dbReference type="GO" id="GO:0003723">
    <property type="term" value="F:RNA binding"/>
    <property type="evidence" value="ECO:0000318"/>
    <property type="project" value="GO_Central"/>
</dbReference>
<dbReference type="Pfam" id="PF13041">
    <property type="entry name" value="PPR_2"/>
    <property type="match status" value="3"/>
</dbReference>
<feature type="repeat" description="PPR" evidence="4">
    <location>
        <begin position="126"/>
        <end position="160"/>
    </location>
</feature>
<name>A0A1Z5R4G2_SORBI</name>
<sequence length="807" mass="86406">MMLRAKASSLMPPARTGAPAWMFPQPAIASTTFTALASGSRAAAAGAPAATDPFAIANALSAAAASASTSAAAPPSTSTGTRLHASAVKLGVSADTFTANHLLIYYAKRGCLASALDLFDETPRRNLVTWTAMVSAAARGGAPDLGLALFSSMVRTGFCPNEFALASALGACCQSVVVADVKLGCSLHGLAVKAGLDGNPYVGSSLMLVYAKHGRVAAVERVFAGIAPASRDVACWNAMLEGYATNGRGYDAMRTVVLLHRSGMAADMFTYVSAVKASSITCDLNFGRQVHGLVIHSEFESNTSVMNTLMDMYFKAGQKEAAVGIFGKIQWKDTVSWNTMISGLAHDEDERAAADCFFDMSRFGCKPNQVTFSVMLRLSGAKESASLGLQILGLAYRHGYSDNVLVANAVINMLSQCGLLGCAYGFFCNLSVRNVVTWNEMIAGYGLHGCSEDAMRLFRSLVCFGARPDEFTYPAVLSAFQQDHDARNHEQIHACVLKQGFASCQFVSTSLIKAKVALGSVLDPLKIIEEAGKMDLVSWGVTISAFVKHDLDKEALFLFNLFRVDCPEKPDEFILGTILNACANAALIRQCRCIHALVVRTGHSKHFCVSSALVDAYAKCVSSITKDAILYNTMLTACANHGLIHEVLSLYQDMTQLQLAPTPATFVAVISACSHLGLVEQGKLLFSSMLSAHGMNPTRANYACLIDLLARRGLLEEAKGVIEAMPFQPWPAVWRSLMNGCRIHGNKELGLLAAEQILRMAPNSDGAYVSLSHVYAEDGDWQSAEDTRRKMAENQVQKAQGYSSVEI</sequence>
<evidence type="ECO:0000313" key="6">
    <source>
        <dbReference type="Proteomes" id="UP000000768"/>
    </source>
</evidence>
<comment type="similarity">
    <text evidence="1">Belongs to the PPR family. PCMP-H subfamily.</text>
</comment>
<reference evidence="6" key="3">
    <citation type="journal article" date="2018" name="Plant J.">
        <title>The Sorghum bicolor reference genome: improved assembly, gene annotations, a transcriptome atlas, and signatures of genome organization.</title>
        <authorList>
            <person name="McCormick R.F."/>
            <person name="Truong S.K."/>
            <person name="Sreedasyam A."/>
            <person name="Jenkins J."/>
            <person name="Shu S."/>
            <person name="Sims D."/>
            <person name="Kennedy M."/>
            <person name="Amirebrahimi M."/>
            <person name="Weers B.D."/>
            <person name="McKinley B."/>
            <person name="Mattison A."/>
            <person name="Morishige D.T."/>
            <person name="Grimwood J."/>
            <person name="Schmutz J."/>
            <person name="Mullet J.E."/>
        </authorList>
    </citation>
    <scope>NUCLEOTIDE SEQUENCE [LARGE SCALE GENOMIC DNA]</scope>
    <source>
        <strain evidence="6">cv. BTx623</strain>
    </source>
</reference>
<dbReference type="Gramene" id="OQU78612">
    <property type="protein sequence ID" value="OQU78612"/>
    <property type="gene ID" value="SORBI_3008G009500"/>
</dbReference>
<dbReference type="Proteomes" id="UP000000768">
    <property type="component" value="Chromosome 8"/>
</dbReference>
<keyword evidence="6" id="KW-1185">Reference proteome</keyword>
<proteinExistence type="inferred from homology"/>
<dbReference type="FunFam" id="1.25.40.10:FF:000343">
    <property type="entry name" value="Pentatricopeptide repeat-containing protein At3g58590"/>
    <property type="match status" value="1"/>
</dbReference>
<organism evidence="5 6">
    <name type="scientific">Sorghum bicolor</name>
    <name type="common">Sorghum</name>
    <name type="synonym">Sorghum vulgare</name>
    <dbReference type="NCBI Taxonomy" id="4558"/>
    <lineage>
        <taxon>Eukaryota</taxon>
        <taxon>Viridiplantae</taxon>
        <taxon>Streptophyta</taxon>
        <taxon>Embryophyta</taxon>
        <taxon>Tracheophyta</taxon>
        <taxon>Spermatophyta</taxon>
        <taxon>Magnoliopsida</taxon>
        <taxon>Liliopsida</taxon>
        <taxon>Poales</taxon>
        <taxon>Poaceae</taxon>
        <taxon>PACMAD clade</taxon>
        <taxon>Panicoideae</taxon>
        <taxon>Andropogonodae</taxon>
        <taxon>Andropogoneae</taxon>
        <taxon>Sorghinae</taxon>
        <taxon>Sorghum</taxon>
    </lineage>
</organism>
<feature type="repeat" description="PPR" evidence="4">
    <location>
        <begin position="434"/>
        <end position="468"/>
    </location>
</feature>
<evidence type="ECO:0008006" key="7">
    <source>
        <dbReference type="Google" id="ProtNLM"/>
    </source>
</evidence>
<dbReference type="Gramene" id="OQU78611">
    <property type="protein sequence ID" value="OQU78611"/>
    <property type="gene ID" value="SORBI_3008G009500"/>
</dbReference>
<dbReference type="InterPro" id="IPR046848">
    <property type="entry name" value="E_motif"/>
</dbReference>
<evidence type="ECO:0000256" key="1">
    <source>
        <dbReference type="ARBA" id="ARBA00006643"/>
    </source>
</evidence>
<protein>
    <recommendedName>
        <fullName evidence="7">Pentatricopeptide repeat-containing protein</fullName>
    </recommendedName>
</protein>
<dbReference type="EMBL" id="CM000767">
    <property type="protein sequence ID" value="OQU78612.1"/>
    <property type="molecule type" value="Genomic_DNA"/>
</dbReference>
<dbReference type="FunFam" id="1.25.40.10:FF:001729">
    <property type="entry name" value="Pentatricopeptide repeat-containing protein"/>
    <property type="match status" value="1"/>
</dbReference>
<keyword evidence="3" id="KW-0809">Transit peptide</keyword>
<feature type="repeat" description="PPR" evidence="4">
    <location>
        <begin position="627"/>
        <end position="661"/>
    </location>
</feature>
<feature type="repeat" description="PPR" evidence="4">
    <location>
        <begin position="232"/>
        <end position="266"/>
    </location>
</feature>
<evidence type="ECO:0000256" key="3">
    <source>
        <dbReference type="ARBA" id="ARBA00022946"/>
    </source>
</evidence>
<dbReference type="EMBL" id="CM000767">
    <property type="protein sequence ID" value="OQU78611.1"/>
    <property type="molecule type" value="Genomic_DNA"/>
</dbReference>
<feature type="repeat" description="PPR" evidence="4">
    <location>
        <begin position="333"/>
        <end position="367"/>
    </location>
</feature>
<evidence type="ECO:0000313" key="5">
    <source>
        <dbReference type="EMBL" id="OQU78610.1"/>
    </source>
</evidence>
<evidence type="ECO:0000256" key="4">
    <source>
        <dbReference type="PROSITE-ProRule" id="PRU00708"/>
    </source>
</evidence>
<dbReference type="Pfam" id="PF01535">
    <property type="entry name" value="PPR"/>
    <property type="match status" value="5"/>
</dbReference>
<evidence type="ECO:0000256" key="2">
    <source>
        <dbReference type="ARBA" id="ARBA00022737"/>
    </source>
</evidence>
<dbReference type="InterPro" id="IPR046960">
    <property type="entry name" value="PPR_At4g14850-like_plant"/>
</dbReference>
<dbReference type="NCBIfam" id="TIGR00756">
    <property type="entry name" value="PPR"/>
    <property type="match status" value="4"/>
</dbReference>
<reference evidence="5 6" key="1">
    <citation type="journal article" date="2009" name="Nature">
        <title>The Sorghum bicolor genome and the diversification of grasses.</title>
        <authorList>
            <person name="Paterson A.H."/>
            <person name="Bowers J.E."/>
            <person name="Bruggmann R."/>
            <person name="Dubchak I."/>
            <person name="Grimwood J."/>
            <person name="Gundlach H."/>
            <person name="Haberer G."/>
            <person name="Hellsten U."/>
            <person name="Mitros T."/>
            <person name="Poliakov A."/>
            <person name="Schmutz J."/>
            <person name="Spannagl M."/>
            <person name="Tang H."/>
            <person name="Wang X."/>
            <person name="Wicker T."/>
            <person name="Bharti A.K."/>
            <person name="Chapman J."/>
            <person name="Feltus F.A."/>
            <person name="Gowik U."/>
            <person name="Grigoriev I.V."/>
            <person name="Lyons E."/>
            <person name="Maher C.A."/>
            <person name="Martis M."/>
            <person name="Narechania A."/>
            <person name="Otillar R.P."/>
            <person name="Penning B.W."/>
            <person name="Salamov A.A."/>
            <person name="Wang Y."/>
            <person name="Zhang L."/>
            <person name="Carpita N.C."/>
            <person name="Freeling M."/>
            <person name="Gingle A.R."/>
            <person name="Hash C.T."/>
            <person name="Keller B."/>
            <person name="Klein P."/>
            <person name="Kresovich S."/>
            <person name="McCann M.C."/>
            <person name="Ming R."/>
            <person name="Peterson D.G."/>
            <person name="Mehboob-ur-Rahman"/>
            <person name="Ware D."/>
            <person name="Westhoff P."/>
            <person name="Mayer K.F."/>
            <person name="Messing J."/>
            <person name="Rokhsar D.S."/>
        </authorList>
    </citation>
    <scope>NUCLEOTIDE SEQUENCE [LARGE SCALE GENOMIC DNA]</scope>
    <source>
        <strain evidence="6">cv. BTx623</strain>
    </source>
</reference>
<dbReference type="PANTHER" id="PTHR47926">
    <property type="entry name" value="PENTATRICOPEPTIDE REPEAT-CONTAINING PROTEIN"/>
    <property type="match status" value="1"/>
</dbReference>
<dbReference type="OMA" id="FGHHAIR"/>
<dbReference type="InterPro" id="IPR002885">
    <property type="entry name" value="PPR_rpt"/>
</dbReference>
<dbReference type="AlphaFoldDB" id="A0A1Z5R4G2"/>
<dbReference type="InParanoid" id="A0A1Z5R4G2"/>
<dbReference type="FunCoup" id="A0A1Z5R4G2">
    <property type="interactions" value="1"/>
</dbReference>
<dbReference type="Pfam" id="PF20431">
    <property type="entry name" value="E_motif"/>
    <property type="match status" value="1"/>
</dbReference>
<keyword evidence="2" id="KW-0677">Repeat</keyword>
<dbReference type="GO" id="GO:0009451">
    <property type="term" value="P:RNA modification"/>
    <property type="evidence" value="ECO:0000318"/>
    <property type="project" value="GO_Central"/>
</dbReference>
<dbReference type="Gene3D" id="1.25.40.10">
    <property type="entry name" value="Tetratricopeptide repeat domain"/>
    <property type="match status" value="6"/>
</dbReference>
<dbReference type="Gramene" id="OQU78610">
    <property type="protein sequence ID" value="OQU78610"/>
    <property type="gene ID" value="SORBI_3008G009500"/>
</dbReference>
<gene>
    <name evidence="5" type="ORF">SORBI_3008G009500</name>
</gene>
<accession>A0A1Z5R4G2</accession>